<dbReference type="PANTHER" id="PTHR43742:SF6">
    <property type="entry name" value="OXIDOREDUCTASE YYAE-RELATED"/>
    <property type="match status" value="1"/>
</dbReference>
<proteinExistence type="inferred from homology"/>
<dbReference type="Gene3D" id="3.40.50.740">
    <property type="match status" value="1"/>
</dbReference>
<dbReference type="PROSITE" id="PS51669">
    <property type="entry name" value="4FE4S_MOW_BIS_MGD"/>
    <property type="match status" value="1"/>
</dbReference>
<dbReference type="Gene3D" id="2.40.40.20">
    <property type="match status" value="1"/>
</dbReference>
<gene>
    <name evidence="6" type="ORF">ACFFUT_01165</name>
</gene>
<accession>A0ABV5JAB0</accession>
<evidence type="ECO:0000313" key="6">
    <source>
        <dbReference type="EMBL" id="MFB9230392.1"/>
    </source>
</evidence>
<dbReference type="SUPFAM" id="SSF50692">
    <property type="entry name" value="ADC-like"/>
    <property type="match status" value="1"/>
</dbReference>
<keyword evidence="4" id="KW-0411">Iron-sulfur</keyword>
<keyword evidence="3" id="KW-0408">Iron</keyword>
<protein>
    <submittedName>
        <fullName evidence="6">Molybdopterin-dependent oxidoreductase</fullName>
    </submittedName>
</protein>
<dbReference type="InterPro" id="IPR006656">
    <property type="entry name" value="Mopterin_OxRdtase"/>
</dbReference>
<dbReference type="Gene3D" id="3.40.228.10">
    <property type="entry name" value="Dimethylsulfoxide Reductase, domain 2"/>
    <property type="match status" value="1"/>
</dbReference>
<evidence type="ECO:0000256" key="3">
    <source>
        <dbReference type="ARBA" id="ARBA00023004"/>
    </source>
</evidence>
<name>A0ABV5JAB0_9RHOB</name>
<dbReference type="InterPro" id="IPR009010">
    <property type="entry name" value="Asp_de-COase-like_dom_sf"/>
</dbReference>
<keyword evidence="7" id="KW-1185">Reference proteome</keyword>
<evidence type="ECO:0000256" key="1">
    <source>
        <dbReference type="ARBA" id="ARBA00010312"/>
    </source>
</evidence>
<dbReference type="Pfam" id="PF04879">
    <property type="entry name" value="Molybdop_Fe4S4"/>
    <property type="match status" value="1"/>
</dbReference>
<dbReference type="CDD" id="cd02766">
    <property type="entry name" value="MopB_3"/>
    <property type="match status" value="1"/>
</dbReference>
<reference evidence="6 7" key="1">
    <citation type="submission" date="2024-09" db="EMBL/GenBank/DDBJ databases">
        <authorList>
            <person name="Sun Q."/>
            <person name="Mori K."/>
        </authorList>
    </citation>
    <scope>NUCLEOTIDE SEQUENCE [LARGE SCALE GENOMIC DNA]</scope>
    <source>
        <strain evidence="6 7">CECT 8726</strain>
    </source>
</reference>
<comment type="caution">
    <text evidence="6">The sequence shown here is derived from an EMBL/GenBank/DDBJ whole genome shotgun (WGS) entry which is preliminary data.</text>
</comment>
<evidence type="ECO:0000256" key="4">
    <source>
        <dbReference type="ARBA" id="ARBA00023014"/>
    </source>
</evidence>
<dbReference type="Proteomes" id="UP001589683">
    <property type="component" value="Unassembled WGS sequence"/>
</dbReference>
<feature type="domain" description="4Fe-4S Mo/W bis-MGD-type" evidence="5">
    <location>
        <begin position="7"/>
        <end position="64"/>
    </location>
</feature>
<dbReference type="EMBL" id="JBHMEA010000007">
    <property type="protein sequence ID" value="MFB9230392.1"/>
    <property type="molecule type" value="Genomic_DNA"/>
</dbReference>
<evidence type="ECO:0000313" key="7">
    <source>
        <dbReference type="Proteomes" id="UP001589683"/>
    </source>
</evidence>
<dbReference type="InterPro" id="IPR050612">
    <property type="entry name" value="Prok_Mopterin_Oxidored"/>
</dbReference>
<organism evidence="6 7">
    <name type="scientific">Pseudohalocynthiibacter aestuariivivens</name>
    <dbReference type="NCBI Taxonomy" id="1591409"/>
    <lineage>
        <taxon>Bacteria</taxon>
        <taxon>Pseudomonadati</taxon>
        <taxon>Pseudomonadota</taxon>
        <taxon>Alphaproteobacteria</taxon>
        <taxon>Rhodobacterales</taxon>
        <taxon>Paracoccaceae</taxon>
        <taxon>Pseudohalocynthiibacter</taxon>
    </lineage>
</organism>
<keyword evidence="2" id="KW-0479">Metal-binding</keyword>
<sequence length="688" mass="74704">MNQHVGKQTLPSVCPLDCPDTCSLSAFVQDGKLVDVKGSHANPYTDGVICNKVARYYPEFVHGKNRLTHPLRRTGPRGSGTYTRITWEEALDLVSEGFSKAIKTHGPQSVMPFNYAGPHGELAGGSMDRRFFHKMGATLLNRGPLCGAVRGTAYTSLFGAAPGMPPEQAVHSDLIIVWGNNVTVSNLHLMRVLKDARAKGAKLVIVDPKRIKVAEQCDLFVQIHPGTDVILAMALAAELERRDALDMAFIENWTVGFEPFMAQARRYSVDDVVSECGIPEAQFLEIADLFESSNNIAASFGNGIERGRSGGSGLRAAMALQALTGNHGRLGAGVIAKSGLSAPKTQARLHSNDLIPNGTRTFNIVDVAEKLLDKTLDPPVMATMIYNHNPVATHPDQVNLIKALMRDDLFIVGSDIVMTDSMAFADVILPAASHFEYDDIYGAYGQNYVQRAAPVIPCVGESLPNTEIFRRLAARCGYDGAIFTASDEQLMDDAMDGADPRFNDVQPSQIAMDSSLEMNGPDGHELIMCKTVIPATKSGKIELFSDDLQTRFGYGVPRYEPVPQDQPLTLITPSSSKRTNATFGGCEASDCIEIVEMNPTDAEARGLVDADKVTVWNDRAEVTLRLVVTDATRKGVLYSPKGTWLNTSDTGLTANALIPSDIRTDIEDGACYNETFVDVRKSYKIGQP</sequence>
<dbReference type="SMART" id="SM00926">
    <property type="entry name" value="Molybdop_Fe4S4"/>
    <property type="match status" value="1"/>
</dbReference>
<dbReference type="Pfam" id="PF00384">
    <property type="entry name" value="Molybdopterin"/>
    <property type="match status" value="1"/>
</dbReference>
<dbReference type="Pfam" id="PF01568">
    <property type="entry name" value="Molydop_binding"/>
    <property type="match status" value="1"/>
</dbReference>
<dbReference type="RefSeq" id="WP_213887703.1">
    <property type="nucleotide sequence ID" value="NZ_JAGFNU010000001.1"/>
</dbReference>
<dbReference type="PANTHER" id="PTHR43742">
    <property type="entry name" value="TRIMETHYLAMINE-N-OXIDE REDUCTASE"/>
    <property type="match status" value="1"/>
</dbReference>
<evidence type="ECO:0000259" key="5">
    <source>
        <dbReference type="PROSITE" id="PS51669"/>
    </source>
</evidence>
<comment type="similarity">
    <text evidence="1">Belongs to the prokaryotic molybdopterin-containing oxidoreductase family.</text>
</comment>
<dbReference type="InterPro" id="IPR006963">
    <property type="entry name" value="Mopterin_OxRdtase_4Fe-4S_dom"/>
</dbReference>
<dbReference type="Gene3D" id="2.20.25.90">
    <property type="entry name" value="ADC-like domains"/>
    <property type="match status" value="1"/>
</dbReference>
<dbReference type="InterPro" id="IPR006657">
    <property type="entry name" value="MoPterin_dinucl-bd_dom"/>
</dbReference>
<evidence type="ECO:0000256" key="2">
    <source>
        <dbReference type="ARBA" id="ARBA00022723"/>
    </source>
</evidence>
<dbReference type="Gene3D" id="3.30.2070.10">
    <property type="entry name" value="Formate dehydrogenase/DMSO reductase"/>
    <property type="match status" value="1"/>
</dbReference>
<dbReference type="SUPFAM" id="SSF53706">
    <property type="entry name" value="Formate dehydrogenase/DMSO reductase, domains 1-3"/>
    <property type="match status" value="1"/>
</dbReference>